<feature type="region of interest" description="Disordered" evidence="1">
    <location>
        <begin position="109"/>
        <end position="176"/>
    </location>
</feature>
<feature type="region of interest" description="Disordered" evidence="1">
    <location>
        <begin position="206"/>
        <end position="236"/>
    </location>
</feature>
<dbReference type="EMBL" id="JABVXQ010000003">
    <property type="protein sequence ID" value="KAF6119568.1"/>
    <property type="molecule type" value="Genomic_DNA"/>
</dbReference>
<name>A0A834AS68_9CHIR</name>
<dbReference type="AlphaFoldDB" id="A0A834AS68"/>
<proteinExistence type="predicted"/>
<sequence>MCEMRAPTPSKSPSVRVCGPRSCTSVAGRPVPAGGWPGAQRTGRGGGGVWQVRAVEHLGRGLARGWRLRNVPSPPLRGALAGQFTFQLCWNLRPVEGEAHCRGMCSLKGLRPPPTASPTGPWPWGRPKPGLRSSASNSEGQRRALGTSLQAQTHQGQRRPNPTPERGSGCPLGPRVGSPSDLRLVWTLGWLWTAGKLLNLSVLPRPRVCDGAENSPRPGRKDRGTRGCPRGAQHSA</sequence>
<comment type="caution">
    <text evidence="2">The sequence shown here is derived from an EMBL/GenBank/DDBJ whole genome shotgun (WGS) entry which is preliminary data.</text>
</comment>
<dbReference type="Proteomes" id="UP000664940">
    <property type="component" value="Unassembled WGS sequence"/>
</dbReference>
<evidence type="ECO:0000313" key="2">
    <source>
        <dbReference type="EMBL" id="KAF6119568.1"/>
    </source>
</evidence>
<feature type="compositionally biased region" description="Polar residues" evidence="1">
    <location>
        <begin position="147"/>
        <end position="160"/>
    </location>
</feature>
<reference evidence="2 3" key="1">
    <citation type="journal article" date="2020" name="Nature">
        <title>Six reference-quality genomes reveal evolution of bat adaptations.</title>
        <authorList>
            <person name="Jebb D."/>
            <person name="Huang Z."/>
            <person name="Pippel M."/>
            <person name="Hughes G.M."/>
            <person name="Lavrichenko K."/>
            <person name="Devanna P."/>
            <person name="Winkler S."/>
            <person name="Jermiin L.S."/>
            <person name="Skirmuntt E.C."/>
            <person name="Katzourakis A."/>
            <person name="Burkitt-Gray L."/>
            <person name="Ray D.A."/>
            <person name="Sullivan K.A.M."/>
            <person name="Roscito J.G."/>
            <person name="Kirilenko B.M."/>
            <person name="Davalos L.M."/>
            <person name="Corthals A.P."/>
            <person name="Power M.L."/>
            <person name="Jones G."/>
            <person name="Ransome R.D."/>
            <person name="Dechmann D.K.N."/>
            <person name="Locatelli A.G."/>
            <person name="Puechmaille S.J."/>
            <person name="Fedrigo O."/>
            <person name="Jarvis E.D."/>
            <person name="Hiller M."/>
            <person name="Vernes S.C."/>
            <person name="Myers E.W."/>
            <person name="Teeling E.C."/>
        </authorList>
    </citation>
    <scope>NUCLEOTIDE SEQUENCE [LARGE SCALE GENOMIC DNA]</scope>
    <source>
        <strain evidence="2">Bat1K_MPI-CBG_1</strain>
    </source>
</reference>
<evidence type="ECO:0000313" key="3">
    <source>
        <dbReference type="Proteomes" id="UP000664940"/>
    </source>
</evidence>
<accession>A0A834AS68</accession>
<gene>
    <name evidence="2" type="ORF">HJG60_010054</name>
</gene>
<organism evidence="2 3">
    <name type="scientific">Phyllostomus discolor</name>
    <name type="common">pale spear-nosed bat</name>
    <dbReference type="NCBI Taxonomy" id="89673"/>
    <lineage>
        <taxon>Eukaryota</taxon>
        <taxon>Metazoa</taxon>
        <taxon>Chordata</taxon>
        <taxon>Craniata</taxon>
        <taxon>Vertebrata</taxon>
        <taxon>Euteleostomi</taxon>
        <taxon>Mammalia</taxon>
        <taxon>Eutheria</taxon>
        <taxon>Laurasiatheria</taxon>
        <taxon>Chiroptera</taxon>
        <taxon>Yangochiroptera</taxon>
        <taxon>Phyllostomidae</taxon>
        <taxon>Phyllostominae</taxon>
        <taxon>Phyllostomus</taxon>
    </lineage>
</organism>
<protein>
    <submittedName>
        <fullName evidence="2">Uncharacterized protein</fullName>
    </submittedName>
</protein>
<feature type="compositionally biased region" description="Pro residues" evidence="1">
    <location>
        <begin position="111"/>
        <end position="126"/>
    </location>
</feature>
<evidence type="ECO:0000256" key="1">
    <source>
        <dbReference type="SAM" id="MobiDB-lite"/>
    </source>
</evidence>